<reference evidence="1" key="1">
    <citation type="submission" date="2016-02" db="EMBL/GenBank/DDBJ databases">
        <title>WGS assembly of Manihot esculenta.</title>
        <authorList>
            <person name="Bredeson J.V."/>
            <person name="Prochnik S.E."/>
            <person name="Lyons J.B."/>
            <person name="Schmutz J."/>
            <person name="Grimwood J."/>
            <person name="Vrebalov J."/>
            <person name="Bart R.S."/>
            <person name="Amuge T."/>
            <person name="Ferguson M.E."/>
            <person name="Green R."/>
            <person name="Putnam N."/>
            <person name="Stites J."/>
            <person name="Rounsley S."/>
            <person name="Rokhsar D.S."/>
        </authorList>
    </citation>
    <scope>NUCLEOTIDE SEQUENCE [LARGE SCALE GENOMIC DNA]</scope>
    <source>
        <tissue evidence="1">Leaf</tissue>
    </source>
</reference>
<name>A0A2C9W9E3_MANES</name>
<sequence>MKDHHTPLQEDLSNLKTKESRLMKPQKIAKKSLTGVFSLVSEKCFLKKSWRRFQRSQAPILSAKWRKSISSFWLNSKILTTADEPGDVSTELCGFHKPDGSVEVDIAANFLKLARIRVLNCANADQQSKKFIDALVKVVLDECYALPEEIDCYSCTFVFQSSCSVSLLLALELYSICDILLAQLNSDSGPSPT</sequence>
<organism evidence="1">
    <name type="scientific">Manihot esculenta</name>
    <name type="common">Cassava</name>
    <name type="synonym">Jatropha manihot</name>
    <dbReference type="NCBI Taxonomy" id="3983"/>
    <lineage>
        <taxon>Eukaryota</taxon>
        <taxon>Viridiplantae</taxon>
        <taxon>Streptophyta</taxon>
        <taxon>Embryophyta</taxon>
        <taxon>Tracheophyta</taxon>
        <taxon>Spermatophyta</taxon>
        <taxon>Magnoliopsida</taxon>
        <taxon>eudicotyledons</taxon>
        <taxon>Gunneridae</taxon>
        <taxon>Pentapetalae</taxon>
        <taxon>rosids</taxon>
        <taxon>fabids</taxon>
        <taxon>Malpighiales</taxon>
        <taxon>Euphorbiaceae</taxon>
        <taxon>Crotonoideae</taxon>
        <taxon>Manihoteae</taxon>
        <taxon>Manihot</taxon>
    </lineage>
</organism>
<dbReference type="AlphaFoldDB" id="A0A2C9W9E3"/>
<evidence type="ECO:0000313" key="1">
    <source>
        <dbReference type="EMBL" id="OAY56149.1"/>
    </source>
</evidence>
<dbReference type="EMBL" id="CM004389">
    <property type="protein sequence ID" value="OAY56149.1"/>
    <property type="molecule type" value="Genomic_DNA"/>
</dbReference>
<accession>A0A2C9W9E3</accession>
<proteinExistence type="predicted"/>
<protein>
    <submittedName>
        <fullName evidence="1">Uncharacterized protein</fullName>
    </submittedName>
</protein>
<gene>
    <name evidence="1" type="ORF">MANES_03G206100</name>
</gene>